<keyword evidence="5" id="KW-0472">Membrane</keyword>
<keyword evidence="4" id="KW-1133">Transmembrane helix</keyword>
<dbReference type="AlphaFoldDB" id="A0A2N0BLU2"/>
<accession>A0A2N0B9C3</accession>
<dbReference type="PANTHER" id="PTHR34478">
    <property type="entry name" value="PROTEIN LEMA"/>
    <property type="match status" value="1"/>
</dbReference>
<dbReference type="Gene3D" id="1.20.1440.20">
    <property type="entry name" value="LemA-like domain"/>
    <property type="match status" value="1"/>
</dbReference>
<keyword evidence="6" id="KW-0732">Signal</keyword>
<dbReference type="SUPFAM" id="SSF140478">
    <property type="entry name" value="LemA-like"/>
    <property type="match status" value="1"/>
</dbReference>
<feature type="chain" id="PRO_5041166964" description="LemA family protein" evidence="6">
    <location>
        <begin position="23"/>
        <end position="201"/>
    </location>
</feature>
<protein>
    <recommendedName>
        <fullName evidence="8">LemA family protein</fullName>
    </recommendedName>
</protein>
<proteinExistence type="inferred from homology"/>
<dbReference type="PANTHER" id="PTHR34478:SF2">
    <property type="entry name" value="MEMBRANE PROTEIN"/>
    <property type="match status" value="1"/>
</dbReference>
<evidence type="ECO:0000256" key="3">
    <source>
        <dbReference type="ARBA" id="ARBA00022692"/>
    </source>
</evidence>
<dbReference type="RefSeq" id="WP_100746706.1">
    <property type="nucleotide sequence ID" value="NZ_NPEF02000027.1"/>
</dbReference>
<evidence type="ECO:0000256" key="6">
    <source>
        <dbReference type="SAM" id="SignalP"/>
    </source>
</evidence>
<organism evidence="7">
    <name type="scientific">Leptospira ellisii</name>
    <dbReference type="NCBI Taxonomy" id="2023197"/>
    <lineage>
        <taxon>Bacteria</taxon>
        <taxon>Pseudomonadati</taxon>
        <taxon>Spirochaetota</taxon>
        <taxon>Spirochaetia</taxon>
        <taxon>Leptospirales</taxon>
        <taxon>Leptospiraceae</taxon>
        <taxon>Leptospira</taxon>
    </lineage>
</organism>
<comment type="similarity">
    <text evidence="2">Belongs to the LemA family.</text>
</comment>
<keyword evidence="3" id="KW-0812">Transmembrane</keyword>
<evidence type="ECO:0000256" key="5">
    <source>
        <dbReference type="ARBA" id="ARBA00023136"/>
    </source>
</evidence>
<reference evidence="7" key="1">
    <citation type="submission" date="2017-07" db="EMBL/GenBank/DDBJ databases">
        <title>Leptospira spp. isolated from tropical soils.</title>
        <authorList>
            <person name="Thibeaux R."/>
            <person name="Iraola G."/>
            <person name="Ferres I."/>
            <person name="Bierque E."/>
            <person name="Girault D."/>
            <person name="Soupe-Gilbert M.-E."/>
            <person name="Picardeau M."/>
            <person name="Goarant C."/>
        </authorList>
    </citation>
    <scope>NUCLEOTIDE SEQUENCE [LARGE SCALE GENOMIC DNA]</scope>
    <source>
        <strain evidence="7">ATI7-C-A5</strain>
    </source>
</reference>
<dbReference type="OrthoDB" id="9804152at2"/>
<dbReference type="EMBL" id="NPEF01000080">
    <property type="protein sequence ID" value="PJZ93152.1"/>
    <property type="molecule type" value="Genomic_DNA"/>
</dbReference>
<evidence type="ECO:0000313" key="7">
    <source>
        <dbReference type="EMBL" id="PJZ93152.1"/>
    </source>
</evidence>
<accession>A0A2N0BLU2</accession>
<dbReference type="Pfam" id="PF04011">
    <property type="entry name" value="LemA"/>
    <property type="match status" value="1"/>
</dbReference>
<comment type="subcellular location">
    <subcellularLocation>
        <location evidence="1">Membrane</location>
        <topology evidence="1">Single-pass membrane protein</topology>
    </subcellularLocation>
</comment>
<comment type="caution">
    <text evidence="7">The sequence shown here is derived from an EMBL/GenBank/DDBJ whole genome shotgun (WGS) entry which is preliminary data.</text>
</comment>
<sequence length="201" mass="22522">MKTKFASKLFSTAAILLFIVSAASNCGYNTIQEEDEAVLASWAEVLNQYQRRADLIPNLVNTVKGYAAQEEKVLTEVTRARAGVGSIQADEKTLNNPELFKKYAQAQSQMTSALSRLLVVAENYPQLKSNENFRDLQAQLEGTENRITVARNRYIQAVQKYNGTVRKFPSNLTAKIFGYGTKPSFTVENEKEISKPPEVKF</sequence>
<dbReference type="GO" id="GO:0016020">
    <property type="term" value="C:membrane"/>
    <property type="evidence" value="ECO:0007669"/>
    <property type="project" value="UniProtKB-SubCell"/>
</dbReference>
<evidence type="ECO:0000256" key="4">
    <source>
        <dbReference type="ARBA" id="ARBA00022989"/>
    </source>
</evidence>
<dbReference type="InterPro" id="IPR007156">
    <property type="entry name" value="MamQ_LemA"/>
</dbReference>
<evidence type="ECO:0000256" key="1">
    <source>
        <dbReference type="ARBA" id="ARBA00004167"/>
    </source>
</evidence>
<name>A0A2N0BLU2_9LEPT</name>
<gene>
    <name evidence="7" type="ORF">CH379_09345</name>
</gene>
<evidence type="ECO:0008006" key="8">
    <source>
        <dbReference type="Google" id="ProtNLM"/>
    </source>
</evidence>
<dbReference type="InterPro" id="IPR023353">
    <property type="entry name" value="LemA-like_dom_sf"/>
</dbReference>
<evidence type="ECO:0000256" key="2">
    <source>
        <dbReference type="ARBA" id="ARBA00008854"/>
    </source>
</evidence>
<feature type="signal peptide" evidence="6">
    <location>
        <begin position="1"/>
        <end position="22"/>
    </location>
</feature>